<keyword evidence="3" id="KW-1185">Reference proteome</keyword>
<feature type="signal peptide" evidence="1">
    <location>
        <begin position="1"/>
        <end position="20"/>
    </location>
</feature>
<dbReference type="Pfam" id="PF16267">
    <property type="entry name" value="DUF4920"/>
    <property type="match status" value="1"/>
</dbReference>
<dbReference type="RefSeq" id="WP_136819418.1">
    <property type="nucleotide sequence ID" value="NZ_BMJX01000001.1"/>
</dbReference>
<organism evidence="2 3">
    <name type="scientific">Sphingobacterium alkalisoli</name>
    <dbReference type="NCBI Taxonomy" id="1874115"/>
    <lineage>
        <taxon>Bacteria</taxon>
        <taxon>Pseudomonadati</taxon>
        <taxon>Bacteroidota</taxon>
        <taxon>Sphingobacteriia</taxon>
        <taxon>Sphingobacteriales</taxon>
        <taxon>Sphingobacteriaceae</taxon>
        <taxon>Sphingobacterium</taxon>
    </lineage>
</organism>
<reference evidence="2 3" key="1">
    <citation type="submission" date="2019-04" db="EMBL/GenBank/DDBJ databases">
        <title>Sphingobacterium olei sp. nov., isolated from oil-contaminated soil.</title>
        <authorList>
            <person name="Liu B."/>
        </authorList>
    </citation>
    <scope>NUCLEOTIDE SEQUENCE [LARGE SCALE GENOMIC DNA]</scope>
    <source>
        <strain evidence="2 3">Y3L14</strain>
    </source>
</reference>
<dbReference type="EMBL" id="SUKA01000001">
    <property type="protein sequence ID" value="TJY68551.1"/>
    <property type="molecule type" value="Genomic_DNA"/>
</dbReference>
<keyword evidence="1" id="KW-0732">Signal</keyword>
<dbReference type="InterPro" id="IPR032577">
    <property type="entry name" value="DUF4920"/>
</dbReference>
<evidence type="ECO:0000256" key="1">
    <source>
        <dbReference type="SAM" id="SignalP"/>
    </source>
</evidence>
<dbReference type="AlphaFoldDB" id="A0A4U0H9N3"/>
<protein>
    <submittedName>
        <fullName evidence="2">DUF4920 domain-containing protein</fullName>
    </submittedName>
</protein>
<evidence type="ECO:0000313" key="3">
    <source>
        <dbReference type="Proteomes" id="UP000309872"/>
    </source>
</evidence>
<feature type="chain" id="PRO_5020204941" evidence="1">
    <location>
        <begin position="21"/>
        <end position="160"/>
    </location>
</feature>
<evidence type="ECO:0000313" key="2">
    <source>
        <dbReference type="EMBL" id="TJY68551.1"/>
    </source>
</evidence>
<name>A0A4U0H9N3_9SPHI</name>
<proteinExistence type="predicted"/>
<dbReference type="Proteomes" id="UP000309872">
    <property type="component" value="Unassembled WGS sequence"/>
</dbReference>
<sequence length="160" mass="17523">MNKLIALWSLCAVLVSVSHAQQKITPAKPGVTYGKTIDKTGAISVKTLENTFKKDAIFSGKIQGEVVEVCTKKGCFMTLKREGDQEPIMVRFTDYAYFVPADIIGKTVVVEGKAKVKETTVEWQKHYAEDKGQSAAEIAKKMTKPKKDISVVADGVLVVN</sequence>
<accession>A0A4U0H9N3</accession>
<dbReference type="OrthoDB" id="129527at2"/>
<comment type="caution">
    <text evidence="2">The sequence shown here is derived from an EMBL/GenBank/DDBJ whole genome shotgun (WGS) entry which is preliminary data.</text>
</comment>
<gene>
    <name evidence="2" type="ORF">FAZ19_04660</name>
</gene>